<dbReference type="Pfam" id="PF13442">
    <property type="entry name" value="Cytochrome_CBB3"/>
    <property type="match status" value="1"/>
</dbReference>
<sequence>MVQQRLFGLIFALVCGLLAFGSVNAGTDGVTAKQAQEAEFELGKRLFTKTAVPACALCHTLRDAGSEGAVGPVLDEIKPDADRVSKALRNGLGNMPAFKTLGEAEIKALARYVSQASGGAGPSGN</sequence>
<dbReference type="Gene3D" id="1.10.760.10">
    <property type="entry name" value="Cytochrome c-like domain"/>
    <property type="match status" value="1"/>
</dbReference>
<evidence type="ECO:0000256" key="4">
    <source>
        <dbReference type="PROSITE-ProRule" id="PRU00433"/>
    </source>
</evidence>
<protein>
    <submittedName>
        <fullName evidence="7">Cytochrome c</fullName>
    </submittedName>
</protein>
<evidence type="ECO:0000259" key="6">
    <source>
        <dbReference type="PROSITE" id="PS51007"/>
    </source>
</evidence>
<dbReference type="Proteomes" id="UP001221189">
    <property type="component" value="Unassembled WGS sequence"/>
</dbReference>
<keyword evidence="5" id="KW-0732">Signal</keyword>
<gene>
    <name evidence="7" type="ORF">PRZ03_16065</name>
</gene>
<evidence type="ECO:0000256" key="2">
    <source>
        <dbReference type="ARBA" id="ARBA00022723"/>
    </source>
</evidence>
<evidence type="ECO:0000313" key="7">
    <source>
        <dbReference type="EMBL" id="MDC8773103.1"/>
    </source>
</evidence>
<dbReference type="InterPro" id="IPR036909">
    <property type="entry name" value="Cyt_c-like_dom_sf"/>
</dbReference>
<keyword evidence="8" id="KW-1185">Reference proteome</keyword>
<dbReference type="InterPro" id="IPR009056">
    <property type="entry name" value="Cyt_c-like_dom"/>
</dbReference>
<evidence type="ECO:0000313" key="8">
    <source>
        <dbReference type="Proteomes" id="UP001221189"/>
    </source>
</evidence>
<feature type="signal peptide" evidence="5">
    <location>
        <begin position="1"/>
        <end position="25"/>
    </location>
</feature>
<keyword evidence="3 4" id="KW-0408">Iron</keyword>
<proteinExistence type="predicted"/>
<reference evidence="7 8" key="1">
    <citation type="submission" date="2022-10" db="EMBL/GenBank/DDBJ databases">
        <title>Paucibacter sp. hw1 Genome sequencing.</title>
        <authorList>
            <person name="Park S."/>
        </authorList>
    </citation>
    <scope>NUCLEOTIDE SEQUENCE [LARGE SCALE GENOMIC DNA]</scope>
    <source>
        <strain evidence="8">hw1</strain>
    </source>
</reference>
<feature type="chain" id="PRO_5046115099" evidence="5">
    <location>
        <begin position="26"/>
        <end position="125"/>
    </location>
</feature>
<evidence type="ECO:0000256" key="3">
    <source>
        <dbReference type="ARBA" id="ARBA00023004"/>
    </source>
</evidence>
<organism evidence="7 8">
    <name type="scientific">Roseateles albus</name>
    <dbReference type="NCBI Taxonomy" id="2987525"/>
    <lineage>
        <taxon>Bacteria</taxon>
        <taxon>Pseudomonadati</taxon>
        <taxon>Pseudomonadota</taxon>
        <taxon>Betaproteobacteria</taxon>
        <taxon>Burkholderiales</taxon>
        <taxon>Sphaerotilaceae</taxon>
        <taxon>Roseateles</taxon>
    </lineage>
</organism>
<keyword evidence="1 4" id="KW-0349">Heme</keyword>
<evidence type="ECO:0000256" key="1">
    <source>
        <dbReference type="ARBA" id="ARBA00022617"/>
    </source>
</evidence>
<dbReference type="RefSeq" id="WP_273601281.1">
    <property type="nucleotide sequence ID" value="NZ_JAQQXT010000010.1"/>
</dbReference>
<dbReference type="SUPFAM" id="SSF46626">
    <property type="entry name" value="Cytochrome c"/>
    <property type="match status" value="1"/>
</dbReference>
<keyword evidence="2 4" id="KW-0479">Metal-binding</keyword>
<dbReference type="PROSITE" id="PS51007">
    <property type="entry name" value="CYTC"/>
    <property type="match status" value="1"/>
</dbReference>
<comment type="caution">
    <text evidence="7">The sequence shown here is derived from an EMBL/GenBank/DDBJ whole genome shotgun (WGS) entry which is preliminary data.</text>
</comment>
<evidence type="ECO:0000256" key="5">
    <source>
        <dbReference type="SAM" id="SignalP"/>
    </source>
</evidence>
<accession>A0ABT5KGQ0</accession>
<feature type="domain" description="Cytochrome c" evidence="6">
    <location>
        <begin position="38"/>
        <end position="117"/>
    </location>
</feature>
<dbReference type="EMBL" id="JAQQXT010000010">
    <property type="protein sequence ID" value="MDC8773103.1"/>
    <property type="molecule type" value="Genomic_DNA"/>
</dbReference>
<name>A0ABT5KGQ0_9BURK</name>